<dbReference type="OrthoDB" id="2157555at2"/>
<keyword evidence="1" id="KW-0472">Membrane</keyword>
<feature type="transmembrane region" description="Helical" evidence="1">
    <location>
        <begin position="7"/>
        <end position="25"/>
    </location>
</feature>
<name>A0A1X6WJU3_9ENTE</name>
<keyword evidence="4" id="KW-1185">Reference proteome</keyword>
<dbReference type="AlphaFoldDB" id="A0A1X6WJU3"/>
<feature type="transmembrane region" description="Helical" evidence="1">
    <location>
        <begin position="94"/>
        <end position="113"/>
    </location>
</feature>
<dbReference type="EMBL" id="FWFD01000002">
    <property type="protein sequence ID" value="SLM84497.1"/>
    <property type="molecule type" value="Genomic_DNA"/>
</dbReference>
<keyword evidence="1" id="KW-0812">Transmembrane</keyword>
<evidence type="ECO:0000313" key="3">
    <source>
        <dbReference type="EMBL" id="SLM84497.1"/>
    </source>
</evidence>
<evidence type="ECO:0000256" key="1">
    <source>
        <dbReference type="SAM" id="Phobius"/>
    </source>
</evidence>
<protein>
    <recommendedName>
        <fullName evidence="2">DUF3899 domain-containing protein</fullName>
    </recommendedName>
</protein>
<sequence>MTNKKKIILSIISLALIIPLVTLMTKKEITTTYLSDNFFLVSLFFIIIGATILVLSSGFFDFFQKNMKQLMWRRKKNEPKDYVPLSQIFEKKPIYWLSVGGTLLIISLFFNFLS</sequence>
<dbReference type="InterPro" id="IPR025007">
    <property type="entry name" value="DUF3899"/>
</dbReference>
<accession>A0A1X6WJU3</accession>
<keyword evidence="1" id="KW-1133">Transmembrane helix</keyword>
<evidence type="ECO:0000313" key="4">
    <source>
        <dbReference type="Proteomes" id="UP000195918"/>
    </source>
</evidence>
<reference evidence="4" key="1">
    <citation type="submission" date="2017-02" db="EMBL/GenBank/DDBJ databases">
        <authorList>
            <person name="Dridi B."/>
        </authorList>
    </citation>
    <scope>NUCLEOTIDE SEQUENCE [LARGE SCALE GENOMIC DNA]</scope>
    <source>
        <strain evidence="4">bH819</strain>
    </source>
</reference>
<dbReference type="Pfam" id="PF13038">
    <property type="entry name" value="DUF3899"/>
    <property type="match status" value="1"/>
</dbReference>
<gene>
    <name evidence="3" type="ORF">FM121_00290</name>
</gene>
<feature type="transmembrane region" description="Helical" evidence="1">
    <location>
        <begin position="37"/>
        <end position="63"/>
    </location>
</feature>
<dbReference type="Proteomes" id="UP000195918">
    <property type="component" value="Unassembled WGS sequence"/>
</dbReference>
<dbReference type="RefSeq" id="WP_086950160.1">
    <property type="nucleotide sequence ID" value="NZ_FWFD01000002.1"/>
</dbReference>
<proteinExistence type="predicted"/>
<evidence type="ECO:0000259" key="2">
    <source>
        <dbReference type="Pfam" id="PF13038"/>
    </source>
</evidence>
<organism evidence="3 4">
    <name type="scientific">Vagococcus fluvialis bH819</name>
    <dbReference type="NCBI Taxonomy" id="1255619"/>
    <lineage>
        <taxon>Bacteria</taxon>
        <taxon>Bacillati</taxon>
        <taxon>Bacillota</taxon>
        <taxon>Bacilli</taxon>
        <taxon>Lactobacillales</taxon>
        <taxon>Enterococcaceae</taxon>
        <taxon>Vagococcus</taxon>
    </lineage>
</organism>
<feature type="domain" description="DUF3899" evidence="2">
    <location>
        <begin position="37"/>
        <end position="109"/>
    </location>
</feature>